<reference evidence="1 4" key="1">
    <citation type="submission" date="2015-09" db="EMBL/GenBank/DDBJ databases">
        <title>Draft genome sequence of Acidiplasma aeolicum DSM 18409.</title>
        <authorList>
            <person name="Hemp J."/>
        </authorList>
    </citation>
    <scope>NUCLEOTIDE SEQUENCE [LARGE SCALE GENOMIC DNA]</scope>
    <source>
        <strain evidence="1 4">V</strain>
    </source>
</reference>
<dbReference type="PATRIC" id="fig|507754.4.peg.987"/>
<name>A0A0P9D2I5_9ARCH</name>
<keyword evidence="3" id="KW-1185">Reference proteome</keyword>
<sequence>MVYLFQLLFNCKRINLFYKLRLYKLLGVDYNYSILDDIDLFYYETIEDVKIKTNIIIATAWVTAYFVREYVKKHKIETLYLIQNSEDDVSFSG</sequence>
<dbReference type="Proteomes" id="UP000050515">
    <property type="component" value="Unassembled WGS sequence"/>
</dbReference>
<organism evidence="1 4">
    <name type="scientific">Acidiplasma aeolicum</name>
    <dbReference type="NCBI Taxonomy" id="507754"/>
    <lineage>
        <taxon>Archaea</taxon>
        <taxon>Methanobacteriati</taxon>
        <taxon>Thermoplasmatota</taxon>
        <taxon>Thermoplasmata</taxon>
        <taxon>Thermoplasmatales</taxon>
        <taxon>Ferroplasmaceae</taxon>
        <taxon>Acidiplasma</taxon>
    </lineage>
</organism>
<dbReference type="EMBL" id="LJCQ01000192">
    <property type="protein sequence ID" value="KPV46707.1"/>
    <property type="molecule type" value="Genomic_DNA"/>
</dbReference>
<evidence type="ECO:0000313" key="2">
    <source>
        <dbReference type="EMBL" id="KQB33575.1"/>
    </source>
</evidence>
<dbReference type="Gene3D" id="3.40.50.11090">
    <property type="match status" value="1"/>
</dbReference>
<evidence type="ECO:0000313" key="1">
    <source>
        <dbReference type="EMBL" id="KPV46707.1"/>
    </source>
</evidence>
<protein>
    <submittedName>
        <fullName evidence="1">Uncharacterized protein</fullName>
    </submittedName>
</protein>
<evidence type="ECO:0000313" key="4">
    <source>
        <dbReference type="Proteomes" id="UP000050515"/>
    </source>
</evidence>
<dbReference type="EMBL" id="LKBG01000288">
    <property type="protein sequence ID" value="KQB33575.1"/>
    <property type="molecule type" value="Genomic_DNA"/>
</dbReference>
<dbReference type="AlphaFoldDB" id="A0A0P9D2I5"/>
<dbReference type="Proteomes" id="UP000050320">
    <property type="component" value="Unassembled WGS sequence"/>
</dbReference>
<gene>
    <name evidence="2" type="ORF">AOG54_06850</name>
    <name evidence="1" type="ORF">SE19_04325</name>
</gene>
<proteinExistence type="predicted"/>
<evidence type="ECO:0000313" key="3">
    <source>
        <dbReference type="Proteomes" id="UP000050320"/>
    </source>
</evidence>
<reference evidence="2 3" key="2">
    <citation type="submission" date="2015-09" db="EMBL/GenBank/DDBJ databases">
        <title>Heavy metals and arsenic resistance mechanisms in polyextremophilic archaea of the family Ferroplasmaceae.</title>
        <authorList>
            <person name="Bulaev A.G."/>
            <person name="Kanygina A.V."/>
        </authorList>
    </citation>
    <scope>NUCLEOTIDE SEQUENCE [LARGE SCALE GENOMIC DNA]</scope>
    <source>
        <strain evidence="2 3">VT</strain>
    </source>
</reference>
<accession>A0A0P9D2I5</accession>
<comment type="caution">
    <text evidence="1">The sequence shown here is derived from an EMBL/GenBank/DDBJ whole genome shotgun (WGS) entry which is preliminary data.</text>
</comment>